<dbReference type="PROSITE" id="PS50110">
    <property type="entry name" value="RESPONSE_REGULATORY"/>
    <property type="match status" value="1"/>
</dbReference>
<dbReference type="InterPro" id="IPR035965">
    <property type="entry name" value="PAS-like_dom_sf"/>
</dbReference>
<dbReference type="SMART" id="SM00091">
    <property type="entry name" value="PAS"/>
    <property type="match status" value="3"/>
</dbReference>
<dbReference type="SUPFAM" id="SSF55785">
    <property type="entry name" value="PYP-like sensor domain (PAS domain)"/>
    <property type="match status" value="3"/>
</dbReference>
<dbReference type="STRING" id="1167006.UWK_00980"/>
<dbReference type="AlphaFoldDB" id="M1NCT5"/>
<dbReference type="NCBIfam" id="TIGR00229">
    <property type="entry name" value="sensory_box"/>
    <property type="match status" value="3"/>
</dbReference>
<dbReference type="CDD" id="cd00130">
    <property type="entry name" value="PAS"/>
    <property type="match status" value="3"/>
</dbReference>
<gene>
    <name evidence="8" type="ordered locus">UWK_00980</name>
</gene>
<dbReference type="Gene3D" id="3.40.50.2300">
    <property type="match status" value="1"/>
</dbReference>
<dbReference type="Gene3D" id="1.10.287.130">
    <property type="match status" value="1"/>
</dbReference>
<evidence type="ECO:0000313" key="8">
    <source>
        <dbReference type="EMBL" id="AGF77554.1"/>
    </source>
</evidence>
<dbReference type="Pfam" id="PF02518">
    <property type="entry name" value="HATPase_c"/>
    <property type="match status" value="1"/>
</dbReference>
<dbReference type="RefSeq" id="WP_015403250.1">
    <property type="nucleotide sequence ID" value="NC_020304.1"/>
</dbReference>
<evidence type="ECO:0000256" key="3">
    <source>
        <dbReference type="ARBA" id="ARBA00022553"/>
    </source>
</evidence>
<dbReference type="Proteomes" id="UP000011721">
    <property type="component" value="Chromosome"/>
</dbReference>
<dbReference type="InterPro" id="IPR003661">
    <property type="entry name" value="HisK_dim/P_dom"/>
</dbReference>
<dbReference type="eggNOG" id="COG0745">
    <property type="taxonomic scope" value="Bacteria"/>
</dbReference>
<sequence length="774" mass="87636">MINEKSNAQSLEFDRSIINTLREPLIVLDHDLMVVAANHSFYRVFMVLPEETVGQFIYDLGNKQWDIPRLRKLLETILPEKITFDDYEIEHDFTTIGRRTMLLNARQIERPWGKEQIILLAIEDITERKAIETGLETTRKQLAVIKQSADVAHEFAESVINTVREPLISLDHDLRVVTVSRSFYEFFQVKPEETVGRLIYNLGNKQWDIPLLRELLENIMPERTSFYGYEVEHDFATIGRRTMMLNARQIVQSLDKEQIILLAIEDITERRQLENLLAESESRYRRLFETASDGIMLLEKKEGHVAHANPAIEKLLGYAEAECRGKKLRDIGVTIDTRDFSATMADLDREGILNYEDVPLKTKTGQEIYTDIYMVDRAELAQCNIRDVSERKKLQKQLLHSQKMEAVGTLAGGISHDFNNILSVIMGYGAMVMDTLAADDPAREDMSEVLVAADRAAALTKRLLIFSRKNEAEMNAVNINELILGLQKMLVRIIQESIEFHLDLADTPLIVSADTGQIEQVLTNLASNAKDVMREGGRLMITTGLEEIDEAYVAAYGYGRPGRYALITVADTGPGMDAETQQKIFEPFFTTKEIGEGTGLGLAISYGIIKQHNGYIKVYSEPGEGTIFKIFLPLCDEEALDQKAEAPAPVKGGHETILVAEDDVALRKLSKIVLESFGYTVIFAEDGEEAIAKFLENRERINLVLLDMIMPKKNGREVGEAILKICPKMKILFTSGYSTEIITNRELLEGGFDFIQKPYQSKILLVKVREILDK</sequence>
<dbReference type="InterPro" id="IPR011006">
    <property type="entry name" value="CheY-like_superfamily"/>
</dbReference>
<dbReference type="InterPro" id="IPR005467">
    <property type="entry name" value="His_kinase_dom"/>
</dbReference>
<dbReference type="PATRIC" id="fig|1167006.5.peg.1099"/>
<dbReference type="Pfam" id="PF13426">
    <property type="entry name" value="PAS_9"/>
    <property type="match status" value="1"/>
</dbReference>
<dbReference type="PRINTS" id="PR00344">
    <property type="entry name" value="BCTRLSENSOR"/>
</dbReference>
<dbReference type="Pfam" id="PF00512">
    <property type="entry name" value="HisKA"/>
    <property type="match status" value="1"/>
</dbReference>
<dbReference type="SMART" id="SM00388">
    <property type="entry name" value="HisKA"/>
    <property type="match status" value="1"/>
</dbReference>
<feature type="modified residue" description="4-aspartylphosphate" evidence="4">
    <location>
        <position position="707"/>
    </location>
</feature>
<dbReference type="PANTHER" id="PTHR43065:SF42">
    <property type="entry name" value="TWO-COMPONENT SENSOR PPRA"/>
    <property type="match status" value="1"/>
</dbReference>
<dbReference type="EC" id="2.7.13.3" evidence="2"/>
<dbReference type="OrthoDB" id="9806821at2"/>
<evidence type="ECO:0000259" key="5">
    <source>
        <dbReference type="PROSITE" id="PS50109"/>
    </source>
</evidence>
<dbReference type="InterPro" id="IPR036097">
    <property type="entry name" value="HisK_dim/P_sf"/>
</dbReference>
<dbReference type="PROSITE" id="PS50112">
    <property type="entry name" value="PAS"/>
    <property type="match status" value="2"/>
</dbReference>
<dbReference type="GO" id="GO:0000155">
    <property type="term" value="F:phosphorelay sensor kinase activity"/>
    <property type="evidence" value="ECO:0007669"/>
    <property type="project" value="InterPro"/>
</dbReference>
<evidence type="ECO:0000256" key="2">
    <source>
        <dbReference type="ARBA" id="ARBA00012438"/>
    </source>
</evidence>
<dbReference type="Pfam" id="PF08448">
    <property type="entry name" value="PAS_4"/>
    <property type="match status" value="1"/>
</dbReference>
<dbReference type="EMBL" id="CP003985">
    <property type="protein sequence ID" value="AGF77554.1"/>
    <property type="molecule type" value="Genomic_DNA"/>
</dbReference>
<dbReference type="PROSITE" id="PS50109">
    <property type="entry name" value="HIS_KIN"/>
    <property type="match status" value="1"/>
</dbReference>
<dbReference type="InterPro" id="IPR004358">
    <property type="entry name" value="Sig_transdc_His_kin-like_C"/>
</dbReference>
<evidence type="ECO:0000256" key="1">
    <source>
        <dbReference type="ARBA" id="ARBA00000085"/>
    </source>
</evidence>
<name>M1NCT5_DESSD</name>
<dbReference type="PANTHER" id="PTHR43065">
    <property type="entry name" value="SENSOR HISTIDINE KINASE"/>
    <property type="match status" value="1"/>
</dbReference>
<dbReference type="SUPFAM" id="SSF55874">
    <property type="entry name" value="ATPase domain of HSP90 chaperone/DNA topoisomerase II/histidine kinase"/>
    <property type="match status" value="1"/>
</dbReference>
<feature type="domain" description="PAS" evidence="7">
    <location>
        <begin position="152"/>
        <end position="197"/>
    </location>
</feature>
<feature type="domain" description="Histidine kinase" evidence="5">
    <location>
        <begin position="413"/>
        <end position="636"/>
    </location>
</feature>
<dbReference type="SUPFAM" id="SSF52172">
    <property type="entry name" value="CheY-like"/>
    <property type="match status" value="1"/>
</dbReference>
<dbReference type="InterPro" id="IPR036890">
    <property type="entry name" value="HATPase_C_sf"/>
</dbReference>
<dbReference type="InterPro" id="IPR000014">
    <property type="entry name" value="PAS"/>
</dbReference>
<comment type="catalytic activity">
    <reaction evidence="1">
        <text>ATP + protein L-histidine = ADP + protein N-phospho-L-histidine.</text>
        <dbReference type="EC" id="2.7.13.3"/>
    </reaction>
</comment>
<dbReference type="Gene3D" id="3.30.565.10">
    <property type="entry name" value="Histidine kinase-like ATPase, C-terminal domain"/>
    <property type="match status" value="1"/>
</dbReference>
<dbReference type="KEGG" id="dsf:UWK_00980"/>
<feature type="domain" description="PAS" evidence="7">
    <location>
        <begin position="280"/>
        <end position="328"/>
    </location>
</feature>
<dbReference type="InterPro" id="IPR013656">
    <property type="entry name" value="PAS_4"/>
</dbReference>
<evidence type="ECO:0000259" key="7">
    <source>
        <dbReference type="PROSITE" id="PS50112"/>
    </source>
</evidence>
<dbReference type="InterPro" id="IPR003594">
    <property type="entry name" value="HATPase_dom"/>
</dbReference>
<dbReference type="SMART" id="SM00387">
    <property type="entry name" value="HATPase_c"/>
    <property type="match status" value="1"/>
</dbReference>
<dbReference type="InterPro" id="IPR001789">
    <property type="entry name" value="Sig_transdc_resp-reg_receiver"/>
</dbReference>
<feature type="domain" description="Response regulatory" evidence="6">
    <location>
        <begin position="656"/>
        <end position="772"/>
    </location>
</feature>
<dbReference type="Gene3D" id="3.30.450.20">
    <property type="entry name" value="PAS domain"/>
    <property type="match status" value="3"/>
</dbReference>
<keyword evidence="9" id="KW-1185">Reference proteome</keyword>
<dbReference type="CDD" id="cd00082">
    <property type="entry name" value="HisKA"/>
    <property type="match status" value="1"/>
</dbReference>
<dbReference type="SMART" id="SM00448">
    <property type="entry name" value="REC"/>
    <property type="match status" value="1"/>
</dbReference>
<keyword evidence="3 4" id="KW-0597">Phosphoprotein</keyword>
<dbReference type="SUPFAM" id="SSF47384">
    <property type="entry name" value="Homodimeric domain of signal transducing histidine kinase"/>
    <property type="match status" value="1"/>
</dbReference>
<dbReference type="Pfam" id="PF13188">
    <property type="entry name" value="PAS_8"/>
    <property type="match status" value="1"/>
</dbReference>
<dbReference type="Pfam" id="PF00072">
    <property type="entry name" value="Response_reg"/>
    <property type="match status" value="1"/>
</dbReference>
<dbReference type="HOGENOM" id="CLU_000445_114_51_7"/>
<reference evidence="9" key="1">
    <citation type="journal article" date="2013" name="Stand. Genomic Sci.">
        <title>Complete genome sequence of Desulfocapsa sulfexigens, a marine deltaproteobacterium specialized in disproportionating inorganic sulfur compounds.</title>
        <authorList>
            <person name="Finster K.W."/>
            <person name="Kjeldsen K.U."/>
            <person name="Kube M."/>
            <person name="Reinhardt R."/>
            <person name="Mussmann M."/>
            <person name="Amann R."/>
            <person name="Schreiber L."/>
        </authorList>
    </citation>
    <scope>NUCLEOTIDE SEQUENCE [LARGE SCALE GENOMIC DNA]</scope>
    <source>
        <strain evidence="9">DSM 10523 / SB164P1</strain>
    </source>
</reference>
<organism evidence="8 9">
    <name type="scientific">Desulfocapsa sulfexigens (strain DSM 10523 / SB164P1)</name>
    <dbReference type="NCBI Taxonomy" id="1167006"/>
    <lineage>
        <taxon>Bacteria</taxon>
        <taxon>Pseudomonadati</taxon>
        <taxon>Thermodesulfobacteriota</taxon>
        <taxon>Desulfobulbia</taxon>
        <taxon>Desulfobulbales</taxon>
        <taxon>Desulfocapsaceae</taxon>
        <taxon>Desulfocapsa</taxon>
    </lineage>
</organism>
<dbReference type="eggNOG" id="COG4191">
    <property type="taxonomic scope" value="Bacteria"/>
</dbReference>
<proteinExistence type="predicted"/>
<evidence type="ECO:0000313" key="9">
    <source>
        <dbReference type="Proteomes" id="UP000011721"/>
    </source>
</evidence>
<accession>M1NCT5</accession>
<protein>
    <recommendedName>
        <fullName evidence="2">histidine kinase</fullName>
        <ecNumber evidence="2">2.7.13.3</ecNumber>
    </recommendedName>
</protein>
<evidence type="ECO:0000256" key="4">
    <source>
        <dbReference type="PROSITE-ProRule" id="PRU00169"/>
    </source>
</evidence>
<evidence type="ECO:0000259" key="6">
    <source>
        <dbReference type="PROSITE" id="PS50110"/>
    </source>
</evidence>